<dbReference type="PATRIC" id="fig|740709.3.peg.2498"/>
<dbReference type="InterPro" id="IPR052031">
    <property type="entry name" value="Membrane_Transporter-Flippase"/>
</dbReference>
<keyword evidence="4 7" id="KW-0812">Transmembrane</keyword>
<gene>
    <name evidence="8" type="ORF">A10D4_12363</name>
</gene>
<keyword evidence="5 7" id="KW-1133">Transmembrane helix</keyword>
<evidence type="ECO:0000256" key="7">
    <source>
        <dbReference type="SAM" id="Phobius"/>
    </source>
</evidence>
<evidence type="ECO:0000313" key="9">
    <source>
        <dbReference type="Proteomes" id="UP000014115"/>
    </source>
</evidence>
<feature type="transmembrane region" description="Helical" evidence="7">
    <location>
        <begin position="97"/>
        <end position="118"/>
    </location>
</feature>
<dbReference type="GO" id="GO:0005886">
    <property type="term" value="C:plasma membrane"/>
    <property type="evidence" value="ECO:0007669"/>
    <property type="project" value="UniProtKB-SubCell"/>
</dbReference>
<feature type="transmembrane region" description="Helical" evidence="7">
    <location>
        <begin position="287"/>
        <end position="304"/>
    </location>
</feature>
<keyword evidence="2" id="KW-0813">Transport</keyword>
<feature type="transmembrane region" description="Helical" evidence="7">
    <location>
        <begin position="196"/>
        <end position="220"/>
    </location>
</feature>
<keyword evidence="3" id="KW-1003">Cell membrane</keyword>
<dbReference type="RefSeq" id="WP_008489879.1">
    <property type="nucleotide sequence ID" value="NZ_AMRG01000020.1"/>
</dbReference>
<evidence type="ECO:0000256" key="5">
    <source>
        <dbReference type="ARBA" id="ARBA00022989"/>
    </source>
</evidence>
<feature type="transmembrane region" description="Helical" evidence="7">
    <location>
        <begin position="417"/>
        <end position="439"/>
    </location>
</feature>
<feature type="transmembrane region" description="Helical" evidence="7">
    <location>
        <begin position="324"/>
        <end position="349"/>
    </location>
</feature>
<evidence type="ECO:0000256" key="2">
    <source>
        <dbReference type="ARBA" id="ARBA00022448"/>
    </source>
</evidence>
<proteinExistence type="predicted"/>
<feature type="transmembrane region" description="Helical" evidence="7">
    <location>
        <begin position="138"/>
        <end position="158"/>
    </location>
</feature>
<evidence type="ECO:0000256" key="3">
    <source>
        <dbReference type="ARBA" id="ARBA00022475"/>
    </source>
</evidence>
<dbReference type="NCBIfam" id="TIGR00797">
    <property type="entry name" value="matE"/>
    <property type="match status" value="1"/>
</dbReference>
<dbReference type="Proteomes" id="UP000014115">
    <property type="component" value="Unassembled WGS sequence"/>
</dbReference>
<dbReference type="PANTHER" id="PTHR43549">
    <property type="entry name" value="MULTIDRUG RESISTANCE PROTEIN YPNP-RELATED"/>
    <property type="match status" value="1"/>
</dbReference>
<dbReference type="EMBL" id="AMRG01000020">
    <property type="protein sequence ID" value="EKE79898.1"/>
    <property type="molecule type" value="Genomic_DNA"/>
</dbReference>
<evidence type="ECO:0000256" key="1">
    <source>
        <dbReference type="ARBA" id="ARBA00004429"/>
    </source>
</evidence>
<comment type="subcellular location">
    <subcellularLocation>
        <location evidence="1">Cell inner membrane</location>
        <topology evidence="1">Multi-pass membrane protein</topology>
    </subcellularLocation>
</comment>
<evidence type="ECO:0000256" key="4">
    <source>
        <dbReference type="ARBA" id="ARBA00022692"/>
    </source>
</evidence>
<feature type="transmembrane region" description="Helical" evidence="7">
    <location>
        <begin position="392"/>
        <end position="411"/>
    </location>
</feature>
<feature type="transmembrane region" description="Helical" evidence="7">
    <location>
        <begin position="59"/>
        <end position="85"/>
    </location>
</feature>
<sequence>MKAAVASRALLNDPIGKTLWRMTWPVIFGIATLISFNVVDTFFVGLLGTEPLAAVSFTFPVTFTVVSLSIGLGIGTSAVIARHYGAEQGEKAHFDGYAALVLSAVLVALLSLLGYLLMTPIFALLGASQTLMPLIRDYMSIWFIGSTLLVTPMIGNAVLRASGDTRTPSLIMASGGVLNAIFDPILIFGWGPVPAMGVQGAALASLISWVVGVALVLWLLQREKLISWIAPAGTTLWSSMRQILRIGLPAASANMLTPLAMAVMTAIIAAYGAPAVAAFGVGSRIESLASILILALSMSLPPFISQNVGAGRYQRVEQAYKTALAAIMALQLVIYVLLLLLADPIAAAFSQEQAVDEIVKLFIYIMPLGYGVQGCVILTNSSFNAIHQPIKALWLSVIRLFVFFVPCSYLGSLIADIHGLFVGGVIANLLTAVIAYLWFNQVLKQTLAQQAAR</sequence>
<name>K2JWL1_9GAMM</name>
<feature type="transmembrane region" description="Helical" evidence="7">
    <location>
        <begin position="259"/>
        <end position="281"/>
    </location>
</feature>
<dbReference type="GO" id="GO:0015297">
    <property type="term" value="F:antiporter activity"/>
    <property type="evidence" value="ECO:0007669"/>
    <property type="project" value="InterPro"/>
</dbReference>
<protein>
    <submittedName>
        <fullName evidence="8">Na+-driven multidrug efflux pump</fullName>
    </submittedName>
</protein>
<comment type="caution">
    <text evidence="8">The sequence shown here is derived from an EMBL/GenBank/DDBJ whole genome shotgun (WGS) entry which is preliminary data.</text>
</comment>
<accession>K2JWL1</accession>
<evidence type="ECO:0000313" key="8">
    <source>
        <dbReference type="EMBL" id="EKE79898.1"/>
    </source>
</evidence>
<evidence type="ECO:0000256" key="6">
    <source>
        <dbReference type="ARBA" id="ARBA00023136"/>
    </source>
</evidence>
<dbReference type="InterPro" id="IPR048279">
    <property type="entry name" value="MdtK-like"/>
</dbReference>
<dbReference type="GO" id="GO:0042910">
    <property type="term" value="F:xenobiotic transmembrane transporter activity"/>
    <property type="evidence" value="ECO:0007669"/>
    <property type="project" value="InterPro"/>
</dbReference>
<keyword evidence="9" id="KW-1185">Reference proteome</keyword>
<dbReference type="PIRSF" id="PIRSF006603">
    <property type="entry name" value="DinF"/>
    <property type="match status" value="1"/>
</dbReference>
<dbReference type="InterPro" id="IPR002528">
    <property type="entry name" value="MATE_fam"/>
</dbReference>
<reference evidence="8 9" key="1">
    <citation type="journal article" date="2012" name="J. Bacteriol.">
        <title>Genome Sequence of Idiomarina xiamenensis Type Strain 10-D-4.</title>
        <authorList>
            <person name="Lai Q."/>
            <person name="Wang L."/>
            <person name="Wang W."/>
            <person name="Shao Z."/>
        </authorList>
    </citation>
    <scope>NUCLEOTIDE SEQUENCE [LARGE SCALE GENOMIC DNA]</scope>
    <source>
        <strain evidence="8 9">10-D-4</strain>
    </source>
</reference>
<dbReference type="Pfam" id="PF01554">
    <property type="entry name" value="MatE"/>
    <property type="match status" value="2"/>
</dbReference>
<dbReference type="PANTHER" id="PTHR43549:SF3">
    <property type="entry name" value="MULTIDRUG RESISTANCE PROTEIN YPNP-RELATED"/>
    <property type="match status" value="1"/>
</dbReference>
<feature type="transmembrane region" description="Helical" evidence="7">
    <location>
        <begin position="170"/>
        <end position="190"/>
    </location>
</feature>
<dbReference type="OrthoDB" id="9806302at2"/>
<feature type="transmembrane region" description="Helical" evidence="7">
    <location>
        <begin position="26"/>
        <end position="47"/>
    </location>
</feature>
<dbReference type="STRING" id="740709.A10D4_12363"/>
<organism evidence="8 9">
    <name type="scientific">Idiomarina xiamenensis 10-D-4</name>
    <dbReference type="NCBI Taxonomy" id="740709"/>
    <lineage>
        <taxon>Bacteria</taxon>
        <taxon>Pseudomonadati</taxon>
        <taxon>Pseudomonadota</taxon>
        <taxon>Gammaproteobacteria</taxon>
        <taxon>Alteromonadales</taxon>
        <taxon>Idiomarinaceae</taxon>
        <taxon>Idiomarina</taxon>
    </lineage>
</organism>
<keyword evidence="6 7" id="KW-0472">Membrane</keyword>
<feature type="transmembrane region" description="Helical" evidence="7">
    <location>
        <begin position="361"/>
        <end position="380"/>
    </location>
</feature>
<dbReference type="eggNOG" id="COG0534">
    <property type="taxonomic scope" value="Bacteria"/>
</dbReference>
<dbReference type="AlphaFoldDB" id="K2JWL1"/>